<feature type="transmembrane region" description="Helical" evidence="1">
    <location>
        <begin position="64"/>
        <end position="95"/>
    </location>
</feature>
<organism evidence="2 3">
    <name type="scientific">Paractinoplanes bogorensis</name>
    <dbReference type="NCBI Taxonomy" id="1610840"/>
    <lineage>
        <taxon>Bacteria</taxon>
        <taxon>Bacillati</taxon>
        <taxon>Actinomycetota</taxon>
        <taxon>Actinomycetes</taxon>
        <taxon>Micromonosporales</taxon>
        <taxon>Micromonosporaceae</taxon>
        <taxon>Paractinoplanes</taxon>
    </lineage>
</organism>
<dbReference type="Proteomes" id="UP001519654">
    <property type="component" value="Unassembled WGS sequence"/>
</dbReference>
<keyword evidence="1" id="KW-0472">Membrane</keyword>
<feature type="transmembrane region" description="Helical" evidence="1">
    <location>
        <begin position="452"/>
        <end position="471"/>
    </location>
</feature>
<keyword evidence="1" id="KW-0812">Transmembrane</keyword>
<feature type="transmembrane region" description="Helical" evidence="1">
    <location>
        <begin position="554"/>
        <end position="574"/>
    </location>
</feature>
<comment type="caution">
    <text evidence="2">The sequence shown here is derived from an EMBL/GenBank/DDBJ whole genome shotgun (WGS) entry which is preliminary data.</text>
</comment>
<feature type="transmembrane region" description="Helical" evidence="1">
    <location>
        <begin position="107"/>
        <end position="124"/>
    </location>
</feature>
<dbReference type="RefSeq" id="WP_215794808.1">
    <property type="nucleotide sequence ID" value="NZ_JAHKKG010000016.1"/>
</dbReference>
<keyword evidence="3" id="KW-1185">Reference proteome</keyword>
<evidence type="ECO:0000256" key="1">
    <source>
        <dbReference type="SAM" id="Phobius"/>
    </source>
</evidence>
<feature type="transmembrane region" description="Helical" evidence="1">
    <location>
        <begin position="429"/>
        <end position="446"/>
    </location>
</feature>
<feature type="transmembrane region" description="Helical" evidence="1">
    <location>
        <begin position="251"/>
        <end position="270"/>
    </location>
</feature>
<sequence length="575" mass="61576">MKRPAAPALDDSRIERWTAAAVPWWVTRVVLIVAWFIAFLLAVFNDSTTCTPADPSVCGPDVSFAVAIVVLLATPILLWWMPLAGCAAGVLFAVLDLVFDDQRAANIAFAFHGLLCVAVAILLVEARGRQTTIVAEVAEPVHLDPAVAARVRDSFPRWGGRSIIAVLLLVAGVGGFGWYDHRAGQVARHEAAAVHVDGVVRSADNAAGEIVVDVPQPVRVNGLLNSYEPGQVVPVLVDGSWVKLVAEPEDVTPWLSGGLGAIALALLLLIREQRMRAARRRLLNGPLPAVELTAEPDDDGRAVLHGGMAVVPVEASPLELEKPLLTGEDVPWDDKWTAEEVEDFGQDWRGPGRRDEPQTVTVAGDLRDGGWVLLISDSHVLVPEAPLRMPRKRPEITDPLPGDPLPAAELAGDLPELPVEVGRTRRDRVFGALSMLGFAAPVAVAAGLPEGWWQTIIFLFGGGSFVYSGWARLSDRLTLTRGGLVLHDGLRVHHVPWPRLHGVRVDGGKVWLAWEPNIAAETNGVSEEWGAVMLRLRDLAQAAGDPGGQATSRLLGGGLAVVLVYVLAAIVSVLV</sequence>
<proteinExistence type="predicted"/>
<reference evidence="2 3" key="1">
    <citation type="submission" date="2021-06" db="EMBL/GenBank/DDBJ databases">
        <title>Actinoplanes lichenicola sp. nov., and Actinoplanes ovalisporus sp. nov., isolated from lichen in Thailand.</title>
        <authorList>
            <person name="Saeng-In P."/>
            <person name="Kanchanasin P."/>
            <person name="Yuki M."/>
            <person name="Kudo T."/>
            <person name="Ohkuma M."/>
            <person name="Phongsopitanun W."/>
            <person name="Tanasupawat S."/>
        </authorList>
    </citation>
    <scope>NUCLEOTIDE SEQUENCE [LARGE SCALE GENOMIC DNA]</scope>
    <source>
        <strain evidence="2 3">NBRC 110975</strain>
    </source>
</reference>
<accession>A0ABS5Z233</accession>
<feature type="transmembrane region" description="Helical" evidence="1">
    <location>
        <begin position="25"/>
        <end position="44"/>
    </location>
</feature>
<protein>
    <submittedName>
        <fullName evidence="2">PH domain-containing protein</fullName>
    </submittedName>
</protein>
<name>A0ABS5Z233_9ACTN</name>
<feature type="transmembrane region" description="Helical" evidence="1">
    <location>
        <begin position="158"/>
        <end position="179"/>
    </location>
</feature>
<evidence type="ECO:0000313" key="2">
    <source>
        <dbReference type="EMBL" id="MBU2669764.1"/>
    </source>
</evidence>
<keyword evidence="1" id="KW-1133">Transmembrane helix</keyword>
<gene>
    <name evidence="2" type="ORF">KOI35_40275</name>
</gene>
<dbReference type="EMBL" id="JAHKKG010000016">
    <property type="protein sequence ID" value="MBU2669764.1"/>
    <property type="molecule type" value="Genomic_DNA"/>
</dbReference>
<evidence type="ECO:0000313" key="3">
    <source>
        <dbReference type="Proteomes" id="UP001519654"/>
    </source>
</evidence>